<feature type="region of interest" description="Disordered" evidence="1">
    <location>
        <begin position="1"/>
        <end position="22"/>
    </location>
</feature>
<feature type="compositionally biased region" description="Acidic residues" evidence="1">
    <location>
        <begin position="176"/>
        <end position="186"/>
    </location>
</feature>
<name>A0ABR3MRW3_9TELE</name>
<dbReference type="EMBL" id="JAYMGO010000009">
    <property type="protein sequence ID" value="KAL1267371.1"/>
    <property type="molecule type" value="Genomic_DNA"/>
</dbReference>
<dbReference type="InterPro" id="IPR040676">
    <property type="entry name" value="DUF5641"/>
</dbReference>
<feature type="region of interest" description="Disordered" evidence="1">
    <location>
        <begin position="103"/>
        <end position="156"/>
    </location>
</feature>
<proteinExistence type="predicted"/>
<feature type="compositionally biased region" description="Basic and acidic residues" evidence="1">
    <location>
        <begin position="1"/>
        <end position="16"/>
    </location>
</feature>
<dbReference type="Pfam" id="PF17921">
    <property type="entry name" value="Integrase_H2C2"/>
    <property type="match status" value="1"/>
</dbReference>
<evidence type="ECO:0000313" key="4">
    <source>
        <dbReference type="Proteomes" id="UP001558613"/>
    </source>
</evidence>
<accession>A0ABR3MRW3</accession>
<protein>
    <recommendedName>
        <fullName evidence="2">Integrase catalytic domain-containing protein</fullName>
    </recommendedName>
</protein>
<dbReference type="InterPro" id="IPR012337">
    <property type="entry name" value="RNaseH-like_sf"/>
</dbReference>
<evidence type="ECO:0000256" key="1">
    <source>
        <dbReference type="SAM" id="MobiDB-lite"/>
    </source>
</evidence>
<dbReference type="PROSITE" id="PS50994">
    <property type="entry name" value="INTEGRASE"/>
    <property type="match status" value="1"/>
</dbReference>
<feature type="compositionally biased region" description="Basic and acidic residues" evidence="1">
    <location>
        <begin position="248"/>
        <end position="269"/>
    </location>
</feature>
<keyword evidence="4" id="KW-1185">Reference proteome</keyword>
<reference evidence="3 4" key="1">
    <citation type="submission" date="2023-09" db="EMBL/GenBank/DDBJ databases">
        <authorList>
            <person name="Wang M."/>
        </authorList>
    </citation>
    <scope>NUCLEOTIDE SEQUENCE [LARGE SCALE GENOMIC DNA]</scope>
    <source>
        <strain evidence="3">GT-2023</strain>
        <tissue evidence="3">Liver</tissue>
    </source>
</reference>
<dbReference type="SUPFAM" id="SSF53098">
    <property type="entry name" value="Ribonuclease H-like"/>
    <property type="match status" value="1"/>
</dbReference>
<evidence type="ECO:0000313" key="3">
    <source>
        <dbReference type="EMBL" id="KAL1267371.1"/>
    </source>
</evidence>
<dbReference type="InterPro" id="IPR001584">
    <property type="entry name" value="Integrase_cat-core"/>
</dbReference>
<feature type="region of interest" description="Disordered" evidence="1">
    <location>
        <begin position="38"/>
        <end position="83"/>
    </location>
</feature>
<dbReference type="InterPro" id="IPR041588">
    <property type="entry name" value="Integrase_H2C2"/>
</dbReference>
<dbReference type="Pfam" id="PF18701">
    <property type="entry name" value="DUF5641"/>
    <property type="match status" value="1"/>
</dbReference>
<organism evidence="3 4">
    <name type="scientific">Cirrhinus molitorella</name>
    <name type="common">mud carp</name>
    <dbReference type="NCBI Taxonomy" id="172907"/>
    <lineage>
        <taxon>Eukaryota</taxon>
        <taxon>Metazoa</taxon>
        <taxon>Chordata</taxon>
        <taxon>Craniata</taxon>
        <taxon>Vertebrata</taxon>
        <taxon>Euteleostomi</taxon>
        <taxon>Actinopterygii</taxon>
        <taxon>Neopterygii</taxon>
        <taxon>Teleostei</taxon>
        <taxon>Ostariophysi</taxon>
        <taxon>Cypriniformes</taxon>
        <taxon>Cyprinidae</taxon>
        <taxon>Labeoninae</taxon>
        <taxon>Labeonini</taxon>
        <taxon>Cirrhinus</taxon>
    </lineage>
</organism>
<dbReference type="Gene3D" id="3.30.420.10">
    <property type="entry name" value="Ribonuclease H-like superfamily/Ribonuclease H"/>
    <property type="match status" value="1"/>
</dbReference>
<evidence type="ECO:0000259" key="2">
    <source>
        <dbReference type="PROSITE" id="PS50994"/>
    </source>
</evidence>
<dbReference type="InterPro" id="IPR036397">
    <property type="entry name" value="RNaseH_sf"/>
</dbReference>
<dbReference type="PANTHER" id="PTHR47331:SF1">
    <property type="entry name" value="GAG-LIKE PROTEIN"/>
    <property type="match status" value="1"/>
</dbReference>
<feature type="domain" description="Integrase catalytic" evidence="2">
    <location>
        <begin position="363"/>
        <end position="549"/>
    </location>
</feature>
<feature type="compositionally biased region" description="Basic and acidic residues" evidence="1">
    <location>
        <begin position="68"/>
        <end position="83"/>
    </location>
</feature>
<dbReference type="Proteomes" id="UP001558613">
    <property type="component" value="Unassembled WGS sequence"/>
</dbReference>
<dbReference type="PANTHER" id="PTHR47331">
    <property type="entry name" value="PHD-TYPE DOMAIN-CONTAINING PROTEIN"/>
    <property type="match status" value="1"/>
</dbReference>
<comment type="caution">
    <text evidence="3">The sequence shown here is derived from an EMBL/GenBank/DDBJ whole genome shotgun (WGS) entry which is preliminary data.</text>
</comment>
<gene>
    <name evidence="3" type="ORF">QQF64_032734</name>
</gene>
<feature type="region of interest" description="Disordered" evidence="1">
    <location>
        <begin position="169"/>
        <end position="287"/>
    </location>
</feature>
<sequence>MSRSHSEPQHEPDVRSKRLSRLPRYLEDYDVEYRGFQHTYPHPSRLQPEPCDRESEMEGAAGMTPLIRRHETERGRDVTEDRDAQTVIQQLREENRRLKNTIEGMKYSDLSDETDSSRCPLPQPRTHSLCTAAKKQDQIPPVPAPRKNKSPIAQVSKLTFKETENLAVDDKRTELTDEELDSETELSSDLSKMRLQSTPKDRDAQYLSRSKPQPRTGVHTAHGPSYSHDQRHIPPQPPIYHPFISPDFRSRGEADYPLRPHYQSRDFGRRFPSPPTKESIYRGPTPSIPDFSHPLSQLLIKHYDEKLHHPGPERVFAELRRQYWIIKGREAVRRHQHQCQECRKWRGKPSVPKMADLPPARLRLYSPAFYSTGVDCFGPLIIKVGRRNEKRWGIIFKCMTTRGVYIDLLTKIDTDSFLMALRRFTARRGTPHELYSDQGTNFRGGERELSEAFAAMQPTLQCQLAKQKIEFHFNPPAAPHFGGIWEREIRSLKSALNVALGAQHVTEEVLSTVLTEIEGILNSKPLGYVSSDVADVDSVTPNSLLMGRPDSDLPQVIYPERELLSRRRWRHSQVLADHFWAHFVKRYLPELQTRAKWTADGDKPIETGTVVMIIDHQLPRALWPVGKVSATIPGADGKIRTAEVQVQGRKYVRPVSKLIRLLPLPEDGKNL</sequence>